<organism evidence="1 2">
    <name type="scientific">Dentiscutata heterogama</name>
    <dbReference type="NCBI Taxonomy" id="1316150"/>
    <lineage>
        <taxon>Eukaryota</taxon>
        <taxon>Fungi</taxon>
        <taxon>Fungi incertae sedis</taxon>
        <taxon>Mucoromycota</taxon>
        <taxon>Glomeromycotina</taxon>
        <taxon>Glomeromycetes</taxon>
        <taxon>Diversisporales</taxon>
        <taxon>Gigasporaceae</taxon>
        <taxon>Dentiscutata</taxon>
    </lineage>
</organism>
<protein>
    <submittedName>
        <fullName evidence="1">5401_t:CDS:1</fullName>
    </submittedName>
</protein>
<name>A0ACA9KMQ6_9GLOM</name>
<sequence length="810" mass="93438">MEIYMIGIYFMKKFTYTDKKAFFGTPDKEEDSSISPLVPPTVSKDDYNADVLNGIQDETTQTLILNKHIEDIITDDKEPDQSEKRAAFDTTKESVTPEICKAITSTADDDGRIELNETVCRELDLSKEEIINAVQNNITNKKLKSPGLLSTAINLSYLRNAASEFKDQWEDKYDNAREYLSKQIRDANAEKELLEFTDNYVIDNCAKKAIKDKKRSAIVHIQTSITPDKYKAVVSKQKEDGSFELNETICKELDVPIEDITTTVKLNTNNKRLRSPKSDSWWKTALTMSYLQVASPHYESQWKGKFNKAYEYLSKQIGDENIEKELLKCTSKYVIDRAYELDNSQEKVIYVPKLGFNEEILQKVHEELRSSVDADAARTICSTQREDGSFTLNSLITDHLGIKPEEAIKSPKRFAICPRLRECDDSVWQTAFTIYYLKTILINYENEWRNAYDNANKWLSKQINDTTLEKELFSACEQYLIYSTNLKDTERLKILKLRVDDKTRKELFDDLRSNVTADLARSLCSAQESNGSFSPNALTMLHPLIPSPASAVESLKLYVGSTKLNTCNDSIWYTAFIIYYFKSVLVNYKKEWHHAHDRANIWITEQIDDAEAEKELYSACEQYLIHQGVDFINNRGRIEESQEEIEVIEVRVSEETRKAVHKSLRDDVTEEVARTLCNTQEPNSSFTLHKSISDHLKIPSIDNAVESLKPYVGSSFLRSCNPPIWCTALTITYLKTVCDNYEQVWRPAYERAAEWISQQCKDPEDERELYSACDQYLIKQGAEILKEKNRQRLSKRQETSKSMETPFKQL</sequence>
<dbReference type="Proteomes" id="UP000789702">
    <property type="component" value="Unassembled WGS sequence"/>
</dbReference>
<comment type="caution">
    <text evidence="1">The sequence shown here is derived from an EMBL/GenBank/DDBJ whole genome shotgun (WGS) entry which is preliminary data.</text>
</comment>
<keyword evidence="2" id="KW-1185">Reference proteome</keyword>
<evidence type="ECO:0000313" key="1">
    <source>
        <dbReference type="EMBL" id="CAG8480308.1"/>
    </source>
</evidence>
<gene>
    <name evidence="1" type="ORF">DHETER_LOCUS2097</name>
</gene>
<reference evidence="1" key="1">
    <citation type="submission" date="2021-06" db="EMBL/GenBank/DDBJ databases">
        <authorList>
            <person name="Kallberg Y."/>
            <person name="Tangrot J."/>
            <person name="Rosling A."/>
        </authorList>
    </citation>
    <scope>NUCLEOTIDE SEQUENCE</scope>
    <source>
        <strain evidence="1">IL203A</strain>
    </source>
</reference>
<accession>A0ACA9KMQ6</accession>
<dbReference type="EMBL" id="CAJVPU010001426">
    <property type="protein sequence ID" value="CAG8480308.1"/>
    <property type="molecule type" value="Genomic_DNA"/>
</dbReference>
<evidence type="ECO:0000313" key="2">
    <source>
        <dbReference type="Proteomes" id="UP000789702"/>
    </source>
</evidence>
<proteinExistence type="predicted"/>